<sequence length="67" mass="7778">MADRTLWSYADIAAHIGVRTETVRSYRKHGLLPPPDAVEGGRPFWYADTVRRWSAQRPGNRPRDSRR</sequence>
<dbReference type="EMBL" id="JABXJJ020000020">
    <property type="protein sequence ID" value="MDI5971138.1"/>
    <property type="molecule type" value="Genomic_DNA"/>
</dbReference>
<protein>
    <submittedName>
        <fullName evidence="2">MerR family transcriptional regulator</fullName>
    </submittedName>
</protein>
<dbReference type="SUPFAM" id="SSF46955">
    <property type="entry name" value="Putative DNA-binding domain"/>
    <property type="match status" value="1"/>
</dbReference>
<organism evidence="2">
    <name type="scientific">Streptantibioticus silvisoli</name>
    <dbReference type="NCBI Taxonomy" id="2705255"/>
    <lineage>
        <taxon>Bacteria</taxon>
        <taxon>Bacillati</taxon>
        <taxon>Actinomycetota</taxon>
        <taxon>Actinomycetes</taxon>
        <taxon>Kitasatosporales</taxon>
        <taxon>Streptomycetaceae</taxon>
        <taxon>Streptantibioticus</taxon>
    </lineage>
</organism>
<evidence type="ECO:0000259" key="1">
    <source>
        <dbReference type="Pfam" id="PF13411"/>
    </source>
</evidence>
<dbReference type="Gene3D" id="1.10.1660.10">
    <property type="match status" value="1"/>
</dbReference>
<name>A0AA90H543_9ACTN</name>
<dbReference type="GO" id="GO:0003677">
    <property type="term" value="F:DNA binding"/>
    <property type="evidence" value="ECO:0007669"/>
    <property type="project" value="InterPro"/>
</dbReference>
<dbReference type="GO" id="GO:0006355">
    <property type="term" value="P:regulation of DNA-templated transcription"/>
    <property type="evidence" value="ECO:0007669"/>
    <property type="project" value="InterPro"/>
</dbReference>
<gene>
    <name evidence="2" type="ORF">POF50_017600</name>
</gene>
<dbReference type="RefSeq" id="WP_271318037.1">
    <property type="nucleotide sequence ID" value="NZ_JABXJJ020000020.1"/>
</dbReference>
<dbReference type="InterPro" id="IPR009061">
    <property type="entry name" value="DNA-bd_dom_put_sf"/>
</dbReference>
<dbReference type="AlphaFoldDB" id="A0AA90H543"/>
<proteinExistence type="predicted"/>
<dbReference type="Pfam" id="PF13411">
    <property type="entry name" value="MerR_1"/>
    <property type="match status" value="1"/>
</dbReference>
<comment type="caution">
    <text evidence="2">The sequence shown here is derived from an EMBL/GenBank/DDBJ whole genome shotgun (WGS) entry which is preliminary data.</text>
</comment>
<accession>A0AA90H543</accession>
<evidence type="ECO:0000313" key="2">
    <source>
        <dbReference type="EMBL" id="MDI5971138.1"/>
    </source>
</evidence>
<reference evidence="2" key="1">
    <citation type="submission" date="2023-05" db="EMBL/GenBank/DDBJ databases">
        <title>Streptantibioticus silvisoli sp. nov., acidotolerant actinomycetes 1 from pine litter.</title>
        <authorList>
            <person name="Swiecimska M."/>
            <person name="Golinska P."/>
            <person name="Sangal V."/>
            <person name="Wachnowicz B."/>
            <person name="Goodfellow M."/>
        </authorList>
    </citation>
    <scope>NUCLEOTIDE SEQUENCE</scope>
    <source>
        <strain evidence="2">SL13</strain>
    </source>
</reference>
<feature type="domain" description="HTH merR-type" evidence="1">
    <location>
        <begin position="10"/>
        <end position="43"/>
    </location>
</feature>
<dbReference type="InterPro" id="IPR000551">
    <property type="entry name" value="MerR-type_HTH_dom"/>
</dbReference>